<comment type="cofactor">
    <cofactor evidence="1">
        <name>[3Fe-4S] cluster</name>
        <dbReference type="ChEBI" id="CHEBI:21137"/>
    </cofactor>
</comment>
<reference evidence="9" key="1">
    <citation type="submission" date="2016-06" db="EMBL/GenBank/DDBJ databases">
        <authorList>
            <person name="Sutton G."/>
            <person name="Brinkac L."/>
            <person name="Sanka R."/>
            <person name="Adams M."/>
            <person name="Lau E."/>
            <person name="Mehaffy C."/>
            <person name="Tameris M."/>
            <person name="Hatherill M."/>
            <person name="Hanekom W."/>
            <person name="Mahomed H."/>
            <person name="Mcshane H."/>
        </authorList>
    </citation>
    <scope>NUCLEOTIDE SEQUENCE [LARGE SCALE GENOMIC DNA]</scope>
    <source>
        <strain evidence="9">852014-51077_SCH5608930-a</strain>
    </source>
</reference>
<evidence type="ECO:0000313" key="8">
    <source>
        <dbReference type="EMBL" id="OBG07685.1"/>
    </source>
</evidence>
<keyword evidence="5" id="KW-0408">Iron</keyword>
<comment type="caution">
    <text evidence="8">The sequence shown here is derived from an EMBL/GenBank/DDBJ whole genome shotgun (WGS) entry which is preliminary data.</text>
</comment>
<dbReference type="RefSeq" id="WP_064854449.1">
    <property type="nucleotide sequence ID" value="NZ_LZIM01000050.1"/>
</dbReference>
<dbReference type="GO" id="GO:0051538">
    <property type="term" value="F:3 iron, 4 sulfur cluster binding"/>
    <property type="evidence" value="ECO:0007669"/>
    <property type="project" value="UniProtKB-KW"/>
</dbReference>
<evidence type="ECO:0000256" key="4">
    <source>
        <dbReference type="ARBA" id="ARBA00022982"/>
    </source>
</evidence>
<keyword evidence="6" id="KW-0411">Iron-sulfur</keyword>
<dbReference type="Gene3D" id="3.30.70.20">
    <property type="match status" value="1"/>
</dbReference>
<evidence type="ECO:0000256" key="1">
    <source>
        <dbReference type="ARBA" id="ARBA00001927"/>
    </source>
</evidence>
<dbReference type="OrthoDB" id="9803319at2"/>
<dbReference type="SUPFAM" id="SSF54862">
    <property type="entry name" value="4Fe-4S ferredoxins"/>
    <property type="match status" value="1"/>
</dbReference>
<evidence type="ECO:0000256" key="3">
    <source>
        <dbReference type="ARBA" id="ARBA00022723"/>
    </source>
</evidence>
<keyword evidence="4" id="KW-0249">Electron transport</keyword>
<dbReference type="GO" id="GO:0046872">
    <property type="term" value="F:metal ion binding"/>
    <property type="evidence" value="ECO:0007669"/>
    <property type="project" value="UniProtKB-KW"/>
</dbReference>
<evidence type="ECO:0000256" key="2">
    <source>
        <dbReference type="ARBA" id="ARBA00022448"/>
    </source>
</evidence>
<dbReference type="EMBL" id="LZIN01000036">
    <property type="protein sequence ID" value="OBG07685.1"/>
    <property type="molecule type" value="Genomic_DNA"/>
</dbReference>
<name>A0A1A2EFN8_MYCSD</name>
<gene>
    <name evidence="8" type="ORF">A5771_05185</name>
</gene>
<proteinExistence type="predicted"/>
<dbReference type="Pfam" id="PF13370">
    <property type="entry name" value="Fer4_13"/>
    <property type="match status" value="1"/>
</dbReference>
<dbReference type="Proteomes" id="UP000093985">
    <property type="component" value="Unassembled WGS sequence"/>
</dbReference>
<evidence type="ECO:0000256" key="5">
    <source>
        <dbReference type="ARBA" id="ARBA00023004"/>
    </source>
</evidence>
<dbReference type="AlphaFoldDB" id="A0A1A2EFN8"/>
<evidence type="ECO:0000256" key="7">
    <source>
        <dbReference type="ARBA" id="ARBA00023291"/>
    </source>
</evidence>
<evidence type="ECO:0008006" key="10">
    <source>
        <dbReference type="Google" id="ProtNLM"/>
    </source>
</evidence>
<organism evidence="8 9">
    <name type="scientific">Mycolicibacter sinensis (strain JDM601)</name>
    <name type="common">Mycobacterium sinense</name>
    <dbReference type="NCBI Taxonomy" id="875328"/>
    <lineage>
        <taxon>Bacteria</taxon>
        <taxon>Bacillati</taxon>
        <taxon>Actinomycetota</taxon>
        <taxon>Actinomycetes</taxon>
        <taxon>Mycobacteriales</taxon>
        <taxon>Mycobacteriaceae</taxon>
        <taxon>Mycolicibacter</taxon>
    </lineage>
</organism>
<protein>
    <recommendedName>
        <fullName evidence="10">Ferredoxin</fullName>
    </recommendedName>
</protein>
<evidence type="ECO:0000313" key="9">
    <source>
        <dbReference type="Proteomes" id="UP000093985"/>
    </source>
</evidence>
<dbReference type="PANTHER" id="PTHR36923:SF3">
    <property type="entry name" value="FERREDOXIN"/>
    <property type="match status" value="1"/>
</dbReference>
<sequence>MKVEANENCVGNGICEGIHPSVFEVGDDGVVIVHNAKIREEDHDLVCYAVKSCPAQALRLVNES</sequence>
<keyword evidence="7" id="KW-0003">3Fe-4S</keyword>
<accession>A0A1A2EFN8</accession>
<dbReference type="PANTHER" id="PTHR36923">
    <property type="entry name" value="FERREDOXIN"/>
    <property type="match status" value="1"/>
</dbReference>
<keyword evidence="3" id="KW-0479">Metal-binding</keyword>
<evidence type="ECO:0000256" key="6">
    <source>
        <dbReference type="ARBA" id="ARBA00023014"/>
    </source>
</evidence>
<keyword evidence="2" id="KW-0813">Transport</keyword>
<dbReference type="InterPro" id="IPR051269">
    <property type="entry name" value="Fe-S_cluster_ET"/>
</dbReference>